<proteinExistence type="predicted"/>
<gene>
    <name evidence="1" type="ORF">Mal4_23590</name>
</gene>
<dbReference type="KEGG" id="mri:Mal4_23590"/>
<reference evidence="1 2" key="1">
    <citation type="submission" date="2019-02" db="EMBL/GenBank/DDBJ databases">
        <title>Deep-cultivation of Planctomycetes and their phenomic and genomic characterization uncovers novel biology.</title>
        <authorList>
            <person name="Wiegand S."/>
            <person name="Jogler M."/>
            <person name="Boedeker C."/>
            <person name="Pinto D."/>
            <person name="Vollmers J."/>
            <person name="Rivas-Marin E."/>
            <person name="Kohn T."/>
            <person name="Peeters S.H."/>
            <person name="Heuer A."/>
            <person name="Rast P."/>
            <person name="Oberbeckmann S."/>
            <person name="Bunk B."/>
            <person name="Jeske O."/>
            <person name="Meyerdierks A."/>
            <person name="Storesund J.E."/>
            <person name="Kallscheuer N."/>
            <person name="Luecker S."/>
            <person name="Lage O.M."/>
            <person name="Pohl T."/>
            <person name="Merkel B.J."/>
            <person name="Hornburger P."/>
            <person name="Mueller R.-W."/>
            <person name="Bruemmer F."/>
            <person name="Labrenz M."/>
            <person name="Spormann A.M."/>
            <person name="Op den Camp H."/>
            <person name="Overmann J."/>
            <person name="Amann R."/>
            <person name="Jetten M.S.M."/>
            <person name="Mascher T."/>
            <person name="Medema M.H."/>
            <person name="Devos D.P."/>
            <person name="Kaster A.-K."/>
            <person name="Ovreas L."/>
            <person name="Rohde M."/>
            <person name="Galperin M.Y."/>
            <person name="Jogler C."/>
        </authorList>
    </citation>
    <scope>NUCLEOTIDE SEQUENCE [LARGE SCALE GENOMIC DNA]</scope>
    <source>
        <strain evidence="1 2">Mal4</strain>
    </source>
</reference>
<evidence type="ECO:0000313" key="2">
    <source>
        <dbReference type="Proteomes" id="UP000320496"/>
    </source>
</evidence>
<organism evidence="1 2">
    <name type="scientific">Maioricimonas rarisocia</name>
    <dbReference type="NCBI Taxonomy" id="2528026"/>
    <lineage>
        <taxon>Bacteria</taxon>
        <taxon>Pseudomonadati</taxon>
        <taxon>Planctomycetota</taxon>
        <taxon>Planctomycetia</taxon>
        <taxon>Planctomycetales</taxon>
        <taxon>Planctomycetaceae</taxon>
        <taxon>Maioricimonas</taxon>
    </lineage>
</organism>
<dbReference type="OrthoDB" id="214926at2"/>
<name>A0A517Z6I4_9PLAN</name>
<keyword evidence="2" id="KW-1185">Reference proteome</keyword>
<sequence>MDRFETPPQDDDRLYVPYPEGWAAHIKVGWEKMYCYYKLPDQDFHHLVLNGEIYLQRGDEKICLQCALRREILTRDRLYWQHRPRKAPPTTL</sequence>
<dbReference type="Proteomes" id="UP000320496">
    <property type="component" value="Chromosome"/>
</dbReference>
<dbReference type="AlphaFoldDB" id="A0A517Z6I4"/>
<protein>
    <submittedName>
        <fullName evidence="1">Uncharacterized protein</fullName>
    </submittedName>
</protein>
<dbReference type="RefSeq" id="WP_145369362.1">
    <property type="nucleotide sequence ID" value="NZ_CP036275.1"/>
</dbReference>
<evidence type="ECO:0000313" key="1">
    <source>
        <dbReference type="EMBL" id="QDU38039.1"/>
    </source>
</evidence>
<dbReference type="EMBL" id="CP036275">
    <property type="protein sequence ID" value="QDU38039.1"/>
    <property type="molecule type" value="Genomic_DNA"/>
</dbReference>
<accession>A0A517Z6I4</accession>